<dbReference type="SUPFAM" id="SSF55729">
    <property type="entry name" value="Acyl-CoA N-acyltransferases (Nat)"/>
    <property type="match status" value="1"/>
</dbReference>
<dbReference type="AlphaFoldDB" id="A0A1Y6K5S3"/>
<dbReference type="InterPro" id="IPR016181">
    <property type="entry name" value="Acyl_CoA_acyltransferase"/>
</dbReference>
<keyword evidence="2" id="KW-1185">Reference proteome</keyword>
<gene>
    <name evidence="1" type="ORF">CFX1CAM_1173</name>
</gene>
<evidence type="ECO:0000313" key="2">
    <source>
        <dbReference type="Proteomes" id="UP000195514"/>
    </source>
</evidence>
<dbReference type="OrthoDB" id="9785911at2"/>
<dbReference type="Proteomes" id="UP000195514">
    <property type="component" value="Chromosome I"/>
</dbReference>
<dbReference type="EMBL" id="LT859958">
    <property type="protein sequence ID" value="SMX54238.1"/>
    <property type="molecule type" value="Genomic_DNA"/>
</dbReference>
<proteinExistence type="predicted"/>
<reference evidence="2" key="1">
    <citation type="submission" date="2017-05" db="EMBL/GenBank/DDBJ databases">
        <authorList>
            <person name="Kirkegaard R."/>
            <person name="Mcilroy J S."/>
        </authorList>
    </citation>
    <scope>NUCLEOTIDE SEQUENCE [LARGE SCALE GENOMIC DNA]</scope>
</reference>
<accession>A0A1Y6K5S3</accession>
<dbReference type="KEGG" id="abat:CFX1CAM_1173"/>
<evidence type="ECO:0008006" key="3">
    <source>
        <dbReference type="Google" id="ProtNLM"/>
    </source>
</evidence>
<protein>
    <recommendedName>
        <fullName evidence="3">BioF2-like acetyltransferase domain-containing protein</fullName>
    </recommendedName>
</protein>
<evidence type="ECO:0000313" key="1">
    <source>
        <dbReference type="EMBL" id="SMX54238.1"/>
    </source>
</evidence>
<organism evidence="1 2">
    <name type="scientific">Candidatus Brevifilum fermentans</name>
    <dbReference type="NCBI Taxonomy" id="1986204"/>
    <lineage>
        <taxon>Bacteria</taxon>
        <taxon>Bacillati</taxon>
        <taxon>Chloroflexota</taxon>
        <taxon>Anaerolineae</taxon>
        <taxon>Anaerolineales</taxon>
        <taxon>Anaerolineaceae</taxon>
        <taxon>Candidatus Brevifilum</taxon>
    </lineage>
</organism>
<sequence>MNINDNQPEGYLHPLYAQSFTNIGEPLFLPRCKGWLIKRQIPGTFLYDAMGPYPLFFCEDWQSLIDDLKALADQLISVSFVIGPFSEIPIKTFMEYFDQFYVYKEHYIYDTNLSLTETISKYRIRDARRALRNLTVEHKVSPDINLVEWTNLYNHLIKRHNITGIRSFSKDCFAKQLAIPNTHYFRALLKDEIVGGNIFFIQRNVAYGHLLALTPLGYKLGASHAIKWIAIQDLSNIVRWINFGGGTSMIYKQGTGLDQFKQSWSNTKKDAYFCGKIFHNDIYHHLTDIHGLEGRNWFPSYRCNDF</sequence>
<dbReference type="Gene3D" id="3.40.630.30">
    <property type="match status" value="1"/>
</dbReference>
<dbReference type="RefSeq" id="WP_087862100.1">
    <property type="nucleotide sequence ID" value="NZ_LT859958.1"/>
</dbReference>
<name>A0A1Y6K5S3_9CHLR</name>